<evidence type="ECO:0000256" key="3">
    <source>
        <dbReference type="ARBA" id="ARBA00022801"/>
    </source>
</evidence>
<evidence type="ECO:0000256" key="4">
    <source>
        <dbReference type="ARBA" id="ARBA00023295"/>
    </source>
</evidence>
<evidence type="ECO:0000256" key="6">
    <source>
        <dbReference type="SAM" id="SignalP"/>
    </source>
</evidence>
<dbReference type="EMBL" id="AQPN01000001">
    <property type="protein sequence ID" value="EOR96778.1"/>
    <property type="molecule type" value="Genomic_DNA"/>
</dbReference>
<dbReference type="InterPro" id="IPR041233">
    <property type="entry name" value="Melibiase_C"/>
</dbReference>
<dbReference type="AlphaFoldDB" id="R9GYP4"/>
<keyword evidence="9" id="KW-1185">Reference proteome</keyword>
<dbReference type="Proteomes" id="UP000014174">
    <property type="component" value="Unassembled WGS sequence"/>
</dbReference>
<keyword evidence="3 5" id="KW-0378">Hydrolase</keyword>
<dbReference type="GO" id="GO:0004557">
    <property type="term" value="F:alpha-galactosidase activity"/>
    <property type="evidence" value="ECO:0007669"/>
    <property type="project" value="UniProtKB-EC"/>
</dbReference>
<feature type="domain" description="Alpha galactosidase C-terminal" evidence="7">
    <location>
        <begin position="450"/>
        <end position="518"/>
    </location>
</feature>
<feature type="chain" id="PRO_5004482044" description="Alpha-galactosidase" evidence="6">
    <location>
        <begin position="25"/>
        <end position="521"/>
    </location>
</feature>
<dbReference type="InterPro" id="IPR017853">
    <property type="entry name" value="GH"/>
</dbReference>
<comment type="caution">
    <text evidence="8">The sequence shown here is derived from an EMBL/GenBank/DDBJ whole genome shotgun (WGS) entry which is preliminary data.</text>
</comment>
<keyword evidence="4 5" id="KW-0326">Glycosidase</keyword>
<evidence type="ECO:0000256" key="5">
    <source>
        <dbReference type="RuleBase" id="RU361168"/>
    </source>
</evidence>
<dbReference type="Gene3D" id="2.60.40.1180">
    <property type="entry name" value="Golgi alpha-mannosidase II"/>
    <property type="match status" value="1"/>
</dbReference>
<protein>
    <recommendedName>
        <fullName evidence="5">Alpha-galactosidase</fullName>
        <ecNumber evidence="5">3.2.1.22</ecNumber>
    </recommendedName>
    <alternativeName>
        <fullName evidence="5">Melibiase</fullName>
    </alternativeName>
</protein>
<dbReference type="CDD" id="cd14792">
    <property type="entry name" value="GH27"/>
    <property type="match status" value="1"/>
</dbReference>
<dbReference type="STRING" id="1150600.ADIARSV_0041"/>
<dbReference type="PATRIC" id="fig|1150600.3.peg.40"/>
<dbReference type="eggNOG" id="COG1501">
    <property type="taxonomic scope" value="Bacteria"/>
</dbReference>
<dbReference type="GO" id="GO:0005975">
    <property type="term" value="P:carbohydrate metabolic process"/>
    <property type="evidence" value="ECO:0007669"/>
    <property type="project" value="InterPro"/>
</dbReference>
<dbReference type="Pfam" id="PF05345">
    <property type="entry name" value="He_PIG"/>
    <property type="match status" value="1"/>
</dbReference>
<name>R9GYP4_9SPHI</name>
<dbReference type="EC" id="3.2.1.22" evidence="5"/>
<organism evidence="8 9">
    <name type="scientific">Arcticibacter svalbardensis MN12-7</name>
    <dbReference type="NCBI Taxonomy" id="1150600"/>
    <lineage>
        <taxon>Bacteria</taxon>
        <taxon>Pseudomonadati</taxon>
        <taxon>Bacteroidota</taxon>
        <taxon>Sphingobacteriia</taxon>
        <taxon>Sphingobacteriales</taxon>
        <taxon>Sphingobacteriaceae</taxon>
        <taxon>Arcticibacter</taxon>
    </lineage>
</organism>
<proteinExistence type="inferred from homology"/>
<dbReference type="PRINTS" id="PR00740">
    <property type="entry name" value="GLHYDRLASE27"/>
</dbReference>
<comment type="catalytic activity">
    <reaction evidence="5">
        <text>Hydrolysis of terminal, non-reducing alpha-D-galactose residues in alpha-D-galactosides, including galactose oligosaccharides, galactomannans and galactolipids.</text>
        <dbReference type="EC" id="3.2.1.22"/>
    </reaction>
</comment>
<dbReference type="PANTHER" id="PTHR11452">
    <property type="entry name" value="ALPHA-GALACTOSIDASE/ALPHA-N-ACETYLGALACTOSAMINIDASE"/>
    <property type="match status" value="1"/>
</dbReference>
<gene>
    <name evidence="8" type="ORF">ADIARSV_0041</name>
</gene>
<evidence type="ECO:0000256" key="1">
    <source>
        <dbReference type="ARBA" id="ARBA00009743"/>
    </source>
</evidence>
<feature type="signal peptide" evidence="6">
    <location>
        <begin position="1"/>
        <end position="24"/>
    </location>
</feature>
<evidence type="ECO:0000313" key="8">
    <source>
        <dbReference type="EMBL" id="EOR96778.1"/>
    </source>
</evidence>
<keyword evidence="5" id="KW-1015">Disulfide bond</keyword>
<evidence type="ECO:0000313" key="9">
    <source>
        <dbReference type="Proteomes" id="UP000014174"/>
    </source>
</evidence>
<evidence type="ECO:0000256" key="2">
    <source>
        <dbReference type="ARBA" id="ARBA00022729"/>
    </source>
</evidence>
<dbReference type="InterPro" id="IPR013780">
    <property type="entry name" value="Glyco_hydro_b"/>
</dbReference>
<comment type="similarity">
    <text evidence="1 5">Belongs to the glycosyl hydrolase 27 family.</text>
</comment>
<dbReference type="InterPro" id="IPR002241">
    <property type="entry name" value="Glyco_hydro_27"/>
</dbReference>
<keyword evidence="2 6" id="KW-0732">Signal</keyword>
<dbReference type="Pfam" id="PF17801">
    <property type="entry name" value="Melibiase_C"/>
    <property type="match status" value="1"/>
</dbReference>
<dbReference type="Pfam" id="PF16499">
    <property type="entry name" value="Melibiase_2"/>
    <property type="match status" value="1"/>
</dbReference>
<reference evidence="8 9" key="1">
    <citation type="journal article" date="2013" name="Genome Announc.">
        <title>Draft Genome Sequence of Arcticibacter svalbardensis Strain MN12-7T, a Member of the Family Sphingobacteriaceae Isolated from an Arctic Soil Sample.</title>
        <authorList>
            <person name="Shivaji S."/>
            <person name="Ara S."/>
            <person name="Prasad S."/>
            <person name="Manasa B.P."/>
            <person name="Begum Z."/>
            <person name="Singh A."/>
            <person name="Kumar Pinnaka A."/>
        </authorList>
    </citation>
    <scope>NUCLEOTIDE SEQUENCE [LARGE SCALE GENOMIC DNA]</scope>
    <source>
        <strain evidence="8 9">MN12-7</strain>
    </source>
</reference>
<evidence type="ECO:0000259" key="7">
    <source>
        <dbReference type="Pfam" id="PF17801"/>
    </source>
</evidence>
<dbReference type="Gene3D" id="3.20.20.70">
    <property type="entry name" value="Aldolase class I"/>
    <property type="match status" value="1"/>
</dbReference>
<dbReference type="InterPro" id="IPR013783">
    <property type="entry name" value="Ig-like_fold"/>
</dbReference>
<dbReference type="InterPro" id="IPR013785">
    <property type="entry name" value="Aldolase_TIM"/>
</dbReference>
<dbReference type="PANTHER" id="PTHR11452:SF75">
    <property type="entry name" value="ALPHA-GALACTOSIDASE MEL1"/>
    <property type="match status" value="1"/>
</dbReference>
<dbReference type="SUPFAM" id="SSF51445">
    <property type="entry name" value="(Trans)glycosidases"/>
    <property type="match status" value="1"/>
</dbReference>
<dbReference type="SUPFAM" id="SSF51011">
    <property type="entry name" value="Glycosyl hydrolase domain"/>
    <property type="match status" value="1"/>
</dbReference>
<dbReference type="Gene3D" id="2.60.40.10">
    <property type="entry name" value="Immunoglobulins"/>
    <property type="match status" value="1"/>
</dbReference>
<sequence length="521" mass="58125">MIMIRLHQKFYFLLLTILISAVNAFPQTGKQVNNEKEILTPKPKPQPRINGPLVYGSRPGHPFLYRIPCQGERPIQFLVKNLPAGLKLDPSTGIITGVTPLKGDYDLLIFAANSKGKSTRKLKIIAGDKLALTPPMGWSPWYVHFNRITDKLIREAADNMISSGMADVGYQYINVDDCWMNATETNPYMQDSTRVGPIRKNNGDIIPNIHFPDMLAMTQYIHSLGLKAGIYSTPGPTTCTVMTGSWNHEEQDAAQYAAWGFDFLKYDWCSYNKVVGQKPSLEQMKKPFELMGNALSHQSRDIVYNLCQYGMGNVWEWGTEVSGNSWRTGSDLGFELNSFFSVALKNAEHGEWSKPGAWNDPDYLQIGSFGSQIGTTFTLPKPSLLSGNQQYSYMSLWTLMAAPLFFSGDMTKLDEFTLNVLCNPEVIDVNLDPLGKCGSVIKKSDSCFLMVKKLVDGSTAVGLFNQGGQAAEVSVDWSELKISGKYAVRDIWRQKRLGMFKEKFTVPVPAQGVVMVKISKP</sequence>
<accession>R9GYP4</accession>